<dbReference type="EMBL" id="CP033237">
    <property type="protein sequence ID" value="AZF74509.1"/>
    <property type="molecule type" value="Genomic_DNA"/>
</dbReference>
<evidence type="ECO:0000313" key="5">
    <source>
        <dbReference type="EMBL" id="AZF71889.1"/>
    </source>
</evidence>
<reference evidence="13 14" key="1">
    <citation type="journal article" date="2015" name="Genome Announc.">
        <title>Complete Genome Sequence of Sulfolobus solfataricus Strain 98/2 and Evolved Derivatives.</title>
        <authorList>
            <person name="McCarthy S."/>
            <person name="Gradnigo J."/>
            <person name="Johnson T."/>
            <person name="Payne S."/>
            <person name="Lipzen A."/>
            <person name="Martin J."/>
            <person name="Schackwitz W."/>
            <person name="Moriyama E."/>
            <person name="Blum P."/>
        </authorList>
    </citation>
    <scope>NUCLEOTIDE SEQUENCE [LARGE SCALE GENOMIC DNA]</scope>
    <source>
        <strain evidence="13">98/2 SULC</strain>
        <strain evidence="1">SARC-B</strain>
        <strain evidence="2">SARC-C</strain>
        <strain evidence="3 15">SULA</strain>
        <strain evidence="14">SULB</strain>
    </source>
</reference>
<evidence type="ECO:0000313" key="1">
    <source>
        <dbReference type="EMBL" id="AKA74801.1"/>
    </source>
</evidence>
<dbReference type="Pfam" id="PF16239">
    <property type="entry name" value="DUF4898"/>
    <property type="match status" value="1"/>
</dbReference>
<dbReference type="AlphaFoldDB" id="A0A0E3MKL7"/>
<dbReference type="EMBL" id="CP033236">
    <property type="protein sequence ID" value="AZF71889.1"/>
    <property type="molecule type" value="Genomic_DNA"/>
</dbReference>
<dbReference type="EMBL" id="CP011056">
    <property type="protein sequence ID" value="AKA77497.1"/>
    <property type="molecule type" value="Genomic_DNA"/>
</dbReference>
<dbReference type="EMBL" id="CP011057">
    <property type="protein sequence ID" value="AKA80187.1"/>
    <property type="molecule type" value="Genomic_DNA"/>
</dbReference>
<dbReference type="GeneID" id="1453429"/>
<evidence type="ECO:0000313" key="14">
    <source>
        <dbReference type="Proteomes" id="UP000033085"/>
    </source>
</evidence>
<dbReference type="Proteomes" id="UP000267993">
    <property type="component" value="Chromosome"/>
</dbReference>
<dbReference type="Proteomes" id="UP000273194">
    <property type="component" value="Chromosome"/>
</dbReference>
<evidence type="ECO:0000313" key="7">
    <source>
        <dbReference type="EMBL" id="AZF77132.1"/>
    </source>
</evidence>
<evidence type="ECO:0000313" key="12">
    <source>
        <dbReference type="EMBL" id="SAI85582.1"/>
    </source>
</evidence>
<dbReference type="KEGG" id="ssoa:SULA_2729"/>
<dbReference type="Proteomes" id="UP000033085">
    <property type="component" value="Chromosome"/>
</dbReference>
<name>A0A0E3MKL7_SACSO</name>
<dbReference type="Proteomes" id="UP000033057">
    <property type="component" value="Chromosome"/>
</dbReference>
<dbReference type="Proteomes" id="UP000278715">
    <property type="component" value="Chromosome"/>
</dbReference>
<evidence type="ECO:0000313" key="8">
    <source>
        <dbReference type="EMBL" id="AZF79737.1"/>
    </source>
</evidence>
<dbReference type="Proteomes" id="UP000273443">
    <property type="component" value="Chromosome"/>
</dbReference>
<reference evidence="17 18" key="4">
    <citation type="journal article" date="2018" name="Proc. Natl. Acad. Sci. U.S.A.">
        <title>Nonmutational mechanism of inheritance in the Archaeon Sulfolobus solfataricus.</title>
        <authorList>
            <person name="Payne S."/>
            <person name="McCarthy S."/>
            <person name="Johnson T."/>
            <person name="North E."/>
            <person name="Blum P."/>
        </authorList>
    </citation>
    <scope>NUCLEOTIDE SEQUENCE [LARGE SCALE GENOMIC DNA]</scope>
    <source>
        <strain evidence="5 17">SARC-H</strain>
        <strain evidence="6 21">SARC-I</strain>
        <strain evidence="8 22">SARC-N</strain>
        <strain evidence="9 23">SARC-O</strain>
        <strain evidence="10 18">SUL120</strain>
        <strain evidence="4 19">SULG</strain>
        <strain evidence="7 20">SULM</strain>
    </source>
</reference>
<dbReference type="EMBL" id="CP033240">
    <property type="protein sequence ID" value="AZF82343.1"/>
    <property type="molecule type" value="Genomic_DNA"/>
</dbReference>
<dbReference type="Proteomes" id="UP000594632">
    <property type="component" value="Chromosome"/>
</dbReference>
<dbReference type="EMBL" id="CP033239">
    <property type="protein sequence ID" value="AZF79737.1"/>
    <property type="molecule type" value="Genomic_DNA"/>
</dbReference>
<dbReference type="GeneID" id="44130696"/>
<dbReference type="Proteomes" id="UP000269431">
    <property type="component" value="Chromosome"/>
</dbReference>
<reference evidence="12" key="3">
    <citation type="submission" date="2016-04" db="EMBL/GenBank/DDBJ databases">
        <authorList>
            <person name="Evans L.H."/>
            <person name="Alamgir A."/>
            <person name="Owens N."/>
            <person name="Weber N.D."/>
            <person name="Virtaneva K."/>
            <person name="Barbian K."/>
            <person name="Babar A."/>
            <person name="Rosenke K."/>
        </authorList>
    </citation>
    <scope>NUCLEOTIDE SEQUENCE</scope>
    <source>
        <strain evidence="12">P1</strain>
    </source>
</reference>
<evidence type="ECO:0000313" key="10">
    <source>
        <dbReference type="EMBL" id="AZF84936.1"/>
    </source>
</evidence>
<dbReference type="EMBL" id="CP033235">
    <property type="protein sequence ID" value="AZF69269.1"/>
    <property type="molecule type" value="Genomic_DNA"/>
</dbReference>
<dbReference type="Proteomes" id="UP000282269">
    <property type="component" value="Chromosome"/>
</dbReference>
<evidence type="ECO:0000313" key="9">
    <source>
        <dbReference type="EMBL" id="AZF82343.1"/>
    </source>
</evidence>
<evidence type="ECO:0000313" key="19">
    <source>
        <dbReference type="Proteomes" id="UP000273194"/>
    </source>
</evidence>
<gene>
    <name evidence="11" type="ORF">HFC64_04055</name>
    <name evidence="12" type="ORF">SSOP1_2028</name>
    <name evidence="3" type="ORF">SULA_2729</name>
    <name evidence="1" type="ORF">SULB_2730</name>
    <name evidence="2" type="ORF">SULC_2727</name>
    <name evidence="4" type="ORF">SULG_13910</name>
    <name evidence="5" type="ORF">SULH_13910</name>
    <name evidence="6" type="ORF">SULI_13910</name>
    <name evidence="7" type="ORF">SULM_13900</name>
    <name evidence="8" type="ORF">SULN_13890</name>
    <name evidence="9" type="ORF">SULO_13910</name>
    <name evidence="10" type="ORF">SULZ_13925</name>
</gene>
<organism evidence="3 15">
    <name type="scientific">Saccharolobus solfataricus</name>
    <name type="common">Sulfolobus solfataricus</name>
    <dbReference type="NCBI Taxonomy" id="2287"/>
    <lineage>
        <taxon>Archaea</taxon>
        <taxon>Thermoproteota</taxon>
        <taxon>Thermoprotei</taxon>
        <taxon>Sulfolobales</taxon>
        <taxon>Sulfolobaceae</taxon>
        <taxon>Saccharolobus</taxon>
    </lineage>
</organism>
<proteinExistence type="predicted"/>
<dbReference type="EMBL" id="CP033241">
    <property type="protein sequence ID" value="AZF84936.1"/>
    <property type="molecule type" value="Genomic_DNA"/>
</dbReference>
<dbReference type="InterPro" id="IPR032603">
    <property type="entry name" value="DUF4898"/>
</dbReference>
<dbReference type="OrthoDB" id="43102at2157"/>
<evidence type="ECO:0000313" key="6">
    <source>
        <dbReference type="EMBL" id="AZF74509.1"/>
    </source>
</evidence>
<evidence type="ECO:0000313" key="17">
    <source>
        <dbReference type="Proteomes" id="UP000267993"/>
    </source>
</evidence>
<reference evidence="11 24" key="6">
    <citation type="journal article" date="2020" name="Nat. Commun.">
        <title>The structures of two archaeal type IV pili illuminate evolutionary relationships.</title>
        <authorList>
            <person name="Wang F."/>
            <person name="Baquero D.P."/>
            <person name="Su Z."/>
            <person name="Beltran L.C."/>
            <person name="Prangishvili D."/>
            <person name="Krupovic M."/>
            <person name="Egelman E.H."/>
        </authorList>
    </citation>
    <scope>NUCLEOTIDE SEQUENCE [LARGE SCALE GENOMIC DNA]</scope>
    <source>
        <strain evidence="11 24">POZ149</strain>
    </source>
</reference>
<sequence>MMKKLSVKELGDYLDDDLLKLLNKEDIRHIYLINVKLISNFEKFFTTFLPDSIKYFVVISSDLPIKLIKESLARAKDALEVSCYISSKLPPKSMIVIGLKSVSKKEEVKEPSSSLA</sequence>
<evidence type="ECO:0000313" key="11">
    <source>
        <dbReference type="EMBL" id="QPG49157.1"/>
    </source>
</evidence>
<accession>A0A0E3MKL7</accession>
<evidence type="ECO:0000313" key="13">
    <source>
        <dbReference type="Proteomes" id="UP000033057"/>
    </source>
</evidence>
<dbReference type="Proteomes" id="UP000076770">
    <property type="component" value="Chromosome i"/>
</dbReference>
<reference evidence="16" key="2">
    <citation type="submission" date="2016-04" db="EMBL/GenBank/DDBJ databases">
        <authorList>
            <person name="Shah S.A."/>
            <person name="Garrett R.A."/>
        </authorList>
    </citation>
    <scope>NUCLEOTIDE SEQUENCE [LARGE SCALE GENOMIC DNA]</scope>
    <source>
        <strain evidence="16">ATCC 35091 / DSM 1616 / JCM 8930 / NBRC 15331 / P1</strain>
    </source>
</reference>
<dbReference type="KEGG" id="ssol:SULB_2730"/>
<evidence type="ECO:0000313" key="21">
    <source>
        <dbReference type="Proteomes" id="UP000275843"/>
    </source>
</evidence>
<dbReference type="EMBL" id="LT549890">
    <property type="protein sequence ID" value="SAI85582.1"/>
    <property type="molecule type" value="Genomic_DNA"/>
</dbReference>
<dbReference type="EMBL" id="CP050869">
    <property type="protein sequence ID" value="QPG49157.1"/>
    <property type="molecule type" value="Genomic_DNA"/>
</dbReference>
<evidence type="ECO:0000313" key="18">
    <source>
        <dbReference type="Proteomes" id="UP000269431"/>
    </source>
</evidence>
<protein>
    <submittedName>
        <fullName evidence="3">DUF4898 domain-containing protein</fullName>
    </submittedName>
</protein>
<evidence type="ECO:0000313" key="3">
    <source>
        <dbReference type="EMBL" id="AKA80187.1"/>
    </source>
</evidence>
<evidence type="ECO:0000313" key="4">
    <source>
        <dbReference type="EMBL" id="AZF69269.1"/>
    </source>
</evidence>
<dbReference type="Proteomes" id="UP000275843">
    <property type="component" value="Chromosome"/>
</dbReference>
<evidence type="ECO:0000313" key="23">
    <source>
        <dbReference type="Proteomes" id="UP000282269"/>
    </source>
</evidence>
<evidence type="ECO:0000313" key="2">
    <source>
        <dbReference type="EMBL" id="AKA77497.1"/>
    </source>
</evidence>
<dbReference type="EMBL" id="CP011055">
    <property type="protein sequence ID" value="AKA74801.1"/>
    <property type="molecule type" value="Genomic_DNA"/>
</dbReference>
<evidence type="ECO:0000313" key="24">
    <source>
        <dbReference type="Proteomes" id="UP000594632"/>
    </source>
</evidence>
<reference evidence="3" key="5">
    <citation type="submission" date="2018-10" db="EMBL/GenBank/DDBJ databases">
        <authorList>
            <person name="McCarthy S."/>
            <person name="Gradnigo J."/>
            <person name="Johnson T."/>
            <person name="Payne S."/>
            <person name="Lipzen A."/>
            <person name="Schackwitz W."/>
            <person name="Martin J."/>
            <person name="Moriyama E."/>
            <person name="Blum P."/>
        </authorList>
    </citation>
    <scope>NUCLEOTIDE SEQUENCE</scope>
    <source>
        <strain evidence="1">SARC-B</strain>
        <strain evidence="2">SARC-C</strain>
        <strain evidence="3">SULA</strain>
    </source>
</reference>
<evidence type="ECO:0000313" key="22">
    <source>
        <dbReference type="Proteomes" id="UP000278715"/>
    </source>
</evidence>
<evidence type="ECO:0000313" key="15">
    <source>
        <dbReference type="Proteomes" id="UP000033106"/>
    </source>
</evidence>
<dbReference type="PATRIC" id="fig|2287.6.peg.2913"/>
<dbReference type="KEGG" id="ssof:SULC_2727"/>
<dbReference type="RefSeq" id="WP_010923645.1">
    <property type="nucleotide sequence ID" value="NZ_CP011055.2"/>
</dbReference>
<evidence type="ECO:0000313" key="16">
    <source>
        <dbReference type="Proteomes" id="UP000076770"/>
    </source>
</evidence>
<dbReference type="Proteomes" id="UP000033106">
    <property type="component" value="Chromosome"/>
</dbReference>
<evidence type="ECO:0000313" key="20">
    <source>
        <dbReference type="Proteomes" id="UP000273443"/>
    </source>
</evidence>
<dbReference type="EMBL" id="CP033238">
    <property type="protein sequence ID" value="AZF77132.1"/>
    <property type="molecule type" value="Genomic_DNA"/>
</dbReference>